<dbReference type="GO" id="GO:0004385">
    <property type="term" value="F:GMP kinase activity"/>
    <property type="evidence" value="ECO:0007669"/>
    <property type="project" value="TreeGrafter"/>
</dbReference>
<gene>
    <name evidence="5" type="ORF">K491DRAFT_693734</name>
</gene>
<feature type="domain" description="Guanylate kinase-like" evidence="4">
    <location>
        <begin position="8"/>
        <end position="189"/>
    </location>
</feature>
<protein>
    <submittedName>
        <fullName evidence="5">P-loop containing nucleoside triphosphate hydrolase protein</fullName>
    </submittedName>
</protein>
<dbReference type="InterPro" id="IPR008145">
    <property type="entry name" value="GK/Ca_channel_bsu"/>
</dbReference>
<evidence type="ECO:0000259" key="4">
    <source>
        <dbReference type="PROSITE" id="PS50052"/>
    </source>
</evidence>
<dbReference type="InterPro" id="IPR027417">
    <property type="entry name" value="P-loop_NTPase"/>
</dbReference>
<comment type="similarity">
    <text evidence="1">Belongs to the guanylate kinase family.</text>
</comment>
<dbReference type="GO" id="GO:0016787">
    <property type="term" value="F:hydrolase activity"/>
    <property type="evidence" value="ECO:0007669"/>
    <property type="project" value="UniProtKB-KW"/>
</dbReference>
<dbReference type="EMBL" id="MU004362">
    <property type="protein sequence ID" value="KAF2654556.1"/>
    <property type="molecule type" value="Genomic_DNA"/>
</dbReference>
<dbReference type="GO" id="GO:0005829">
    <property type="term" value="C:cytosol"/>
    <property type="evidence" value="ECO:0007669"/>
    <property type="project" value="TreeGrafter"/>
</dbReference>
<evidence type="ECO:0000256" key="2">
    <source>
        <dbReference type="ARBA" id="ARBA00022679"/>
    </source>
</evidence>
<dbReference type="SMART" id="SM00072">
    <property type="entry name" value="GuKc"/>
    <property type="match status" value="1"/>
</dbReference>
<organism evidence="5 6">
    <name type="scientific">Lophiostoma macrostomum CBS 122681</name>
    <dbReference type="NCBI Taxonomy" id="1314788"/>
    <lineage>
        <taxon>Eukaryota</taxon>
        <taxon>Fungi</taxon>
        <taxon>Dikarya</taxon>
        <taxon>Ascomycota</taxon>
        <taxon>Pezizomycotina</taxon>
        <taxon>Dothideomycetes</taxon>
        <taxon>Pleosporomycetidae</taxon>
        <taxon>Pleosporales</taxon>
        <taxon>Lophiostomataceae</taxon>
        <taxon>Lophiostoma</taxon>
    </lineage>
</organism>
<reference evidence="5" key="1">
    <citation type="journal article" date="2020" name="Stud. Mycol.">
        <title>101 Dothideomycetes genomes: a test case for predicting lifestyles and emergence of pathogens.</title>
        <authorList>
            <person name="Haridas S."/>
            <person name="Albert R."/>
            <person name="Binder M."/>
            <person name="Bloem J."/>
            <person name="Labutti K."/>
            <person name="Salamov A."/>
            <person name="Andreopoulos B."/>
            <person name="Baker S."/>
            <person name="Barry K."/>
            <person name="Bills G."/>
            <person name="Bluhm B."/>
            <person name="Cannon C."/>
            <person name="Castanera R."/>
            <person name="Culley D."/>
            <person name="Daum C."/>
            <person name="Ezra D."/>
            <person name="Gonzalez J."/>
            <person name="Henrissat B."/>
            <person name="Kuo A."/>
            <person name="Liang C."/>
            <person name="Lipzen A."/>
            <person name="Lutzoni F."/>
            <person name="Magnuson J."/>
            <person name="Mondo S."/>
            <person name="Nolan M."/>
            <person name="Ohm R."/>
            <person name="Pangilinan J."/>
            <person name="Park H.-J."/>
            <person name="Ramirez L."/>
            <person name="Alfaro M."/>
            <person name="Sun H."/>
            <person name="Tritt A."/>
            <person name="Yoshinaga Y."/>
            <person name="Zwiers L.-H."/>
            <person name="Turgeon B."/>
            <person name="Goodwin S."/>
            <person name="Spatafora J."/>
            <person name="Crous P."/>
            <person name="Grigoriev I."/>
        </authorList>
    </citation>
    <scope>NUCLEOTIDE SEQUENCE</scope>
    <source>
        <strain evidence="5">CBS 122681</strain>
    </source>
</reference>
<dbReference type="AlphaFoldDB" id="A0A6A6T3T1"/>
<dbReference type="Pfam" id="PF00625">
    <property type="entry name" value="Guanylate_kin"/>
    <property type="match status" value="1"/>
</dbReference>
<keyword evidence="6" id="KW-1185">Reference proteome</keyword>
<keyword evidence="5" id="KW-0378">Hydrolase</keyword>
<name>A0A6A6T3T1_9PLEO</name>
<dbReference type="SUPFAM" id="SSF52540">
    <property type="entry name" value="P-loop containing nucleoside triphosphate hydrolases"/>
    <property type="match status" value="1"/>
</dbReference>
<keyword evidence="2" id="KW-0808">Transferase</keyword>
<accession>A0A6A6T3T1</accession>
<evidence type="ECO:0000313" key="5">
    <source>
        <dbReference type="EMBL" id="KAF2654556.1"/>
    </source>
</evidence>
<dbReference type="InterPro" id="IPR008144">
    <property type="entry name" value="Guanylate_kin-like_dom"/>
</dbReference>
<dbReference type="Gene3D" id="3.40.50.300">
    <property type="entry name" value="P-loop containing nucleotide triphosphate hydrolases"/>
    <property type="match status" value="1"/>
</dbReference>
<proteinExistence type="inferred from homology"/>
<evidence type="ECO:0000313" key="6">
    <source>
        <dbReference type="Proteomes" id="UP000799324"/>
    </source>
</evidence>
<evidence type="ECO:0000256" key="1">
    <source>
        <dbReference type="ARBA" id="ARBA00005790"/>
    </source>
</evidence>
<dbReference type="PANTHER" id="PTHR23117:SF13">
    <property type="entry name" value="GUANYLATE KINASE"/>
    <property type="match status" value="1"/>
</dbReference>
<dbReference type="PROSITE" id="PS50052">
    <property type="entry name" value="GUANYLATE_KINASE_2"/>
    <property type="match status" value="1"/>
</dbReference>
<evidence type="ECO:0000256" key="3">
    <source>
        <dbReference type="ARBA" id="ARBA00022777"/>
    </source>
</evidence>
<sequence>MSQQTSPLAPVIITGPSGVGKSTLIQKLLSSHPKDFTLCKPHTTRAPRPGEVNYHFVNPKIFETLIAQGAFLEWTRSSSGDYYGTSNIAVLKAMATGKTPVLNVAVDGVKQMMELGMPWRYVFVKPASLEALEARIRNREAETEEEDVRKSLERGRVEMEYAESEMMFHKVIVNDELEKAYGELEKFLC</sequence>
<dbReference type="PANTHER" id="PTHR23117">
    <property type="entry name" value="GUANYLATE KINASE-RELATED"/>
    <property type="match status" value="1"/>
</dbReference>
<dbReference type="CDD" id="cd00071">
    <property type="entry name" value="GMPK"/>
    <property type="match status" value="1"/>
</dbReference>
<keyword evidence="3" id="KW-0418">Kinase</keyword>
<dbReference type="Proteomes" id="UP000799324">
    <property type="component" value="Unassembled WGS sequence"/>
</dbReference>
<dbReference type="OrthoDB" id="6334211at2759"/>